<keyword evidence="2" id="KW-0472">Membrane</keyword>
<keyword evidence="2" id="KW-1133">Transmembrane helix</keyword>
<sequence>MNDPMWNLLSRIWIWKIDLCFSFFGVVLPTVECRIRMLSRFLMVGGWSRAIYDAVSGIDAGMRVSKLPLWELICNRAESFETHGRTLGTYMEDADPNTKHHMPLVSSLQASAKRGGNPLLEGSFATKQMKAPSYCSQETPKGRARAKPTPAKAACKNCRHNHQDIKLTPNS</sequence>
<proteinExistence type="predicted"/>
<dbReference type="AlphaFoldDB" id="A0AAD3S5S9"/>
<protein>
    <submittedName>
        <fullName evidence="3">Uncharacterized protein</fullName>
    </submittedName>
</protein>
<feature type="transmembrane region" description="Helical" evidence="2">
    <location>
        <begin position="12"/>
        <end position="31"/>
    </location>
</feature>
<feature type="region of interest" description="Disordered" evidence="1">
    <location>
        <begin position="135"/>
        <end position="155"/>
    </location>
</feature>
<evidence type="ECO:0000313" key="4">
    <source>
        <dbReference type="Proteomes" id="UP001279734"/>
    </source>
</evidence>
<organism evidence="3 4">
    <name type="scientific">Nepenthes gracilis</name>
    <name type="common">Slender pitcher plant</name>
    <dbReference type="NCBI Taxonomy" id="150966"/>
    <lineage>
        <taxon>Eukaryota</taxon>
        <taxon>Viridiplantae</taxon>
        <taxon>Streptophyta</taxon>
        <taxon>Embryophyta</taxon>
        <taxon>Tracheophyta</taxon>
        <taxon>Spermatophyta</taxon>
        <taxon>Magnoliopsida</taxon>
        <taxon>eudicotyledons</taxon>
        <taxon>Gunneridae</taxon>
        <taxon>Pentapetalae</taxon>
        <taxon>Caryophyllales</taxon>
        <taxon>Nepenthaceae</taxon>
        <taxon>Nepenthes</taxon>
    </lineage>
</organism>
<keyword evidence="4" id="KW-1185">Reference proteome</keyword>
<gene>
    <name evidence="3" type="ORF">Nepgr_006798</name>
</gene>
<dbReference type="Proteomes" id="UP001279734">
    <property type="component" value="Unassembled WGS sequence"/>
</dbReference>
<accession>A0AAD3S5S9</accession>
<evidence type="ECO:0000256" key="2">
    <source>
        <dbReference type="SAM" id="Phobius"/>
    </source>
</evidence>
<comment type="caution">
    <text evidence="3">The sequence shown here is derived from an EMBL/GenBank/DDBJ whole genome shotgun (WGS) entry which is preliminary data.</text>
</comment>
<reference evidence="3" key="1">
    <citation type="submission" date="2023-05" db="EMBL/GenBank/DDBJ databases">
        <title>Nepenthes gracilis genome sequencing.</title>
        <authorList>
            <person name="Fukushima K."/>
        </authorList>
    </citation>
    <scope>NUCLEOTIDE SEQUENCE</scope>
    <source>
        <strain evidence="3">SING2019-196</strain>
    </source>
</reference>
<keyword evidence="2" id="KW-0812">Transmembrane</keyword>
<dbReference type="EMBL" id="BSYO01000005">
    <property type="protein sequence ID" value="GMH04958.1"/>
    <property type="molecule type" value="Genomic_DNA"/>
</dbReference>
<name>A0AAD3S5S9_NEPGR</name>
<evidence type="ECO:0000313" key="3">
    <source>
        <dbReference type="EMBL" id="GMH04958.1"/>
    </source>
</evidence>
<evidence type="ECO:0000256" key="1">
    <source>
        <dbReference type="SAM" id="MobiDB-lite"/>
    </source>
</evidence>